<evidence type="ECO:0000256" key="9">
    <source>
        <dbReference type="ARBA" id="ARBA00023136"/>
    </source>
</evidence>
<protein>
    <recommendedName>
        <fullName evidence="15">Leucine-rich repeat-containing N-terminal plant-type domain-containing protein</fullName>
    </recommendedName>
</protein>
<evidence type="ECO:0000256" key="4">
    <source>
        <dbReference type="ARBA" id="ARBA00022614"/>
    </source>
</evidence>
<keyword evidence="7" id="KW-0677">Repeat</keyword>
<dbReference type="PRINTS" id="PR00019">
    <property type="entry name" value="LEURICHRPT"/>
</dbReference>
<evidence type="ECO:0000256" key="3">
    <source>
        <dbReference type="ARBA" id="ARBA00022475"/>
    </source>
</evidence>
<dbReference type="Pfam" id="PF13855">
    <property type="entry name" value="LRR_8"/>
    <property type="match status" value="2"/>
</dbReference>
<proteinExistence type="inferred from homology"/>
<keyword evidence="9 12" id="KW-0472">Membrane</keyword>
<evidence type="ECO:0000256" key="1">
    <source>
        <dbReference type="ARBA" id="ARBA00004251"/>
    </source>
</evidence>
<organism evidence="13 14">
    <name type="scientific">Hibiscus sabdariffa</name>
    <name type="common">roselle</name>
    <dbReference type="NCBI Taxonomy" id="183260"/>
    <lineage>
        <taxon>Eukaryota</taxon>
        <taxon>Viridiplantae</taxon>
        <taxon>Streptophyta</taxon>
        <taxon>Embryophyta</taxon>
        <taxon>Tracheophyta</taxon>
        <taxon>Spermatophyta</taxon>
        <taxon>Magnoliopsida</taxon>
        <taxon>eudicotyledons</taxon>
        <taxon>Gunneridae</taxon>
        <taxon>Pentapetalae</taxon>
        <taxon>rosids</taxon>
        <taxon>malvids</taxon>
        <taxon>Malvales</taxon>
        <taxon>Malvaceae</taxon>
        <taxon>Malvoideae</taxon>
        <taxon>Hibiscus</taxon>
    </lineage>
</organism>
<accession>A0ABR1ZA52</accession>
<dbReference type="InterPro" id="IPR001611">
    <property type="entry name" value="Leu-rich_rpt"/>
</dbReference>
<evidence type="ECO:0008006" key="15">
    <source>
        <dbReference type="Google" id="ProtNLM"/>
    </source>
</evidence>
<dbReference type="SMART" id="SM00369">
    <property type="entry name" value="LRR_TYP"/>
    <property type="match status" value="5"/>
</dbReference>
<keyword evidence="11" id="KW-0325">Glycoprotein</keyword>
<dbReference type="InterPro" id="IPR003591">
    <property type="entry name" value="Leu-rich_rpt_typical-subtyp"/>
</dbReference>
<dbReference type="PROSITE" id="PS51450">
    <property type="entry name" value="LRR"/>
    <property type="match status" value="1"/>
</dbReference>
<evidence type="ECO:0000256" key="11">
    <source>
        <dbReference type="ARBA" id="ARBA00023180"/>
    </source>
</evidence>
<evidence type="ECO:0000256" key="8">
    <source>
        <dbReference type="ARBA" id="ARBA00022989"/>
    </source>
</evidence>
<gene>
    <name evidence="13" type="ORF">V6N11_019820</name>
</gene>
<evidence type="ECO:0000256" key="10">
    <source>
        <dbReference type="ARBA" id="ARBA00023170"/>
    </source>
</evidence>
<dbReference type="PANTHER" id="PTHR48061">
    <property type="entry name" value="LEUCINE-RICH REPEAT RECEPTOR PROTEIN KINASE EMS1-LIKE-RELATED"/>
    <property type="match status" value="1"/>
</dbReference>
<evidence type="ECO:0000256" key="2">
    <source>
        <dbReference type="ARBA" id="ARBA00009592"/>
    </source>
</evidence>
<keyword evidence="6" id="KW-0732">Signal</keyword>
<sequence>MRISLVSWFFFSLYIAAFFSMAALSLVKWNQGTDCCSWDGLTCDTSGRVIGLDLSYEFLSGEINNSDSLFRLQQLQALNLAGNRDLGGQLPESIGNIGQLTSINLWNCKFTGPIPKTLEKLTQLIYLDFSSSTFSGPVPSFTSLRNLKELYLRDNQLNGPIHSTNWSSLPNLVRLDLGRNSFSGTVPPTLFQSESLKVLLPAENQFSGGFDEVKGELSSQLEVIDLSHNGLEGQFPMFVFEIKGLQHLSLSGNKLSGVIPLSAFQKLQNLGTLDLSYTNLSIDSNFTNPPLPLLLPFPNVYELNLASCNLMKFPEFLKNLSFLQILDLSNNRIHGQIPSWIWTPNLYHLNLSLNFLVELERPSNPIPVMRVLDIHVDFFFSLAGNNLHGSIPESICISSDLYVLDLSNNSLSGSIPQCLMTLMRVSLGVLNLKQNNLSGIISDTFPKKCKLQTLDLNQNQLGGKVPKSLANCRMLEVLDLGNNQIDDIFPCHLSSTPELRVLVLRSNKFRGGVNCGGNNVIWPMLQIIDLASNYFSGKLPQGLLMTWNSMKTHKVEPYSENLRYKLPLLTGVYYQDSVRVTMKGLELELVKIQTFFTSIDFSSNKFEGHIPEDIGDFKALHLLNLSNNALTGPVPSFLGNMPKLEALDLSNNHLAGQIPLQLANLNFLSFLNLSNNELTGRIPLDGPSNSGTGSHVNWNFVSVEIGFVCGIGAVILPLMFCKRWRIRYYKCTDRIVYKIFPKLDPRNRTRRMISHWTPGRML</sequence>
<dbReference type="Gene3D" id="3.80.10.10">
    <property type="entry name" value="Ribonuclease Inhibitor"/>
    <property type="match status" value="3"/>
</dbReference>
<dbReference type="InterPro" id="IPR032675">
    <property type="entry name" value="LRR_dom_sf"/>
</dbReference>
<dbReference type="InterPro" id="IPR046956">
    <property type="entry name" value="RLP23-like"/>
</dbReference>
<comment type="subcellular location">
    <subcellularLocation>
        <location evidence="1">Cell membrane</location>
        <topology evidence="1">Single-pass type I membrane protein</topology>
    </subcellularLocation>
</comment>
<keyword evidence="4" id="KW-0433">Leucine-rich repeat</keyword>
<dbReference type="Proteomes" id="UP001396334">
    <property type="component" value="Unassembled WGS sequence"/>
</dbReference>
<name>A0ABR1ZA52_9ROSI</name>
<evidence type="ECO:0000313" key="13">
    <source>
        <dbReference type="EMBL" id="KAK8476669.1"/>
    </source>
</evidence>
<keyword evidence="5 12" id="KW-0812">Transmembrane</keyword>
<keyword evidence="10" id="KW-0675">Receptor</keyword>
<dbReference type="EMBL" id="JBBPBN010002117">
    <property type="protein sequence ID" value="KAK8476669.1"/>
    <property type="molecule type" value="Genomic_DNA"/>
</dbReference>
<comment type="caution">
    <text evidence="13">The sequence shown here is derived from an EMBL/GenBank/DDBJ whole genome shotgun (WGS) entry which is preliminary data.</text>
</comment>
<evidence type="ECO:0000256" key="12">
    <source>
        <dbReference type="SAM" id="Phobius"/>
    </source>
</evidence>
<dbReference type="SUPFAM" id="SSF52058">
    <property type="entry name" value="L domain-like"/>
    <property type="match status" value="2"/>
</dbReference>
<keyword evidence="8 12" id="KW-1133">Transmembrane helix</keyword>
<feature type="transmembrane region" description="Helical" evidence="12">
    <location>
        <begin position="698"/>
        <end position="720"/>
    </location>
</feature>
<comment type="similarity">
    <text evidence="2">Belongs to the RLP family.</text>
</comment>
<dbReference type="Pfam" id="PF00560">
    <property type="entry name" value="LRR_1"/>
    <property type="match status" value="7"/>
</dbReference>
<keyword evidence="3" id="KW-1003">Cell membrane</keyword>
<evidence type="ECO:0000313" key="14">
    <source>
        <dbReference type="Proteomes" id="UP001396334"/>
    </source>
</evidence>
<dbReference type="PANTHER" id="PTHR48061:SF20">
    <property type="entry name" value="LEUCINE-RICH REPEAT RECEPTOR PROTEIN KINASE MSP1-LIKE"/>
    <property type="match status" value="1"/>
</dbReference>
<keyword evidence="14" id="KW-1185">Reference proteome</keyword>
<reference evidence="13 14" key="1">
    <citation type="journal article" date="2024" name="G3 (Bethesda)">
        <title>Genome assembly of Hibiscus sabdariffa L. provides insights into metabolisms of medicinal natural products.</title>
        <authorList>
            <person name="Kim T."/>
        </authorList>
    </citation>
    <scope>NUCLEOTIDE SEQUENCE [LARGE SCALE GENOMIC DNA]</scope>
    <source>
        <strain evidence="13">TK-2024</strain>
        <tissue evidence="13">Old leaves</tissue>
    </source>
</reference>
<evidence type="ECO:0000256" key="5">
    <source>
        <dbReference type="ARBA" id="ARBA00022692"/>
    </source>
</evidence>
<evidence type="ECO:0000256" key="6">
    <source>
        <dbReference type="ARBA" id="ARBA00022729"/>
    </source>
</evidence>
<evidence type="ECO:0000256" key="7">
    <source>
        <dbReference type="ARBA" id="ARBA00022737"/>
    </source>
</evidence>